<dbReference type="Proteomes" id="UP000254925">
    <property type="component" value="Unassembled WGS sequence"/>
</dbReference>
<name>A0A370HVP2_9HYPH</name>
<evidence type="ECO:0000256" key="1">
    <source>
        <dbReference type="ARBA" id="ARBA00023002"/>
    </source>
</evidence>
<keyword evidence="5" id="KW-1185">Reference proteome</keyword>
<dbReference type="SUPFAM" id="SSF51735">
    <property type="entry name" value="NAD(P)-binding Rossmann-fold domains"/>
    <property type="match status" value="1"/>
</dbReference>
<organism evidence="4 5">
    <name type="scientific">Microvirga subterranea</name>
    <dbReference type="NCBI Taxonomy" id="186651"/>
    <lineage>
        <taxon>Bacteria</taxon>
        <taxon>Pseudomonadati</taxon>
        <taxon>Pseudomonadota</taxon>
        <taxon>Alphaproteobacteria</taxon>
        <taxon>Hyphomicrobiales</taxon>
        <taxon>Methylobacteriaceae</taxon>
        <taxon>Microvirga</taxon>
    </lineage>
</organism>
<dbReference type="SUPFAM" id="SSF55347">
    <property type="entry name" value="Glyceraldehyde-3-phosphate dehydrogenase-like, C-terminal domain"/>
    <property type="match status" value="1"/>
</dbReference>
<dbReference type="Pfam" id="PF03435">
    <property type="entry name" value="Sacchrp_dh_NADP"/>
    <property type="match status" value="1"/>
</dbReference>
<dbReference type="PANTHER" id="PTHR11133">
    <property type="entry name" value="SACCHAROPINE DEHYDROGENASE"/>
    <property type="match status" value="1"/>
</dbReference>
<gene>
    <name evidence="4" type="ORF">DES45_101850</name>
</gene>
<dbReference type="EMBL" id="QQBB01000001">
    <property type="protein sequence ID" value="RDI62579.1"/>
    <property type="molecule type" value="Genomic_DNA"/>
</dbReference>
<evidence type="ECO:0000259" key="3">
    <source>
        <dbReference type="Pfam" id="PF16653"/>
    </source>
</evidence>
<dbReference type="InterPro" id="IPR032095">
    <property type="entry name" value="Sacchrp_dh-like_C"/>
</dbReference>
<proteinExistence type="predicted"/>
<sequence length="412" mass="44688">MTSQHGISPKPNGLSVNLSMAFCTRLPFSLLINREIHMHSILVIGAGKIGSTIADMLHETGDYAVTVADGSAEALSAVARDGIKTVQLDFNDAVALQNALKGHDAVLSAAPYHLTGHVAQAARLANVHYFDLTEDVATTKMVKELAEGAATAFIPQCGLAPGFISIVAHDIARRFDKLDTVRLRVGALPQYPSNALSYNLTWSTDGVINEYIERCEAVVDGKLREVPAMEELEEFSLDGTRYEAFNTSGGLGTLCETLEGQVRSLNYKTIRYPGHCALMRVLLNDLQLRNRREVLKDILENAVPATMQDMVIVFVTVTGERGGRHVQETYARKVYGQKVAGVQRTAIQVTTAAGICAMLDLLVAGKLPKKGFVRQEEIDLDTFLANRFGRVYAGELLEGEDGTAAKKLVAVA</sequence>
<evidence type="ECO:0000313" key="4">
    <source>
        <dbReference type="EMBL" id="RDI62579.1"/>
    </source>
</evidence>
<comment type="caution">
    <text evidence="4">The sequence shown here is derived from an EMBL/GenBank/DDBJ whole genome shotgun (WGS) entry which is preliminary data.</text>
</comment>
<feature type="domain" description="Saccharopine dehydrogenase NADP binding" evidence="2">
    <location>
        <begin position="41"/>
        <end position="149"/>
    </location>
</feature>
<evidence type="ECO:0000259" key="2">
    <source>
        <dbReference type="Pfam" id="PF03435"/>
    </source>
</evidence>
<dbReference type="Gene3D" id="3.30.360.10">
    <property type="entry name" value="Dihydrodipicolinate Reductase, domain 2"/>
    <property type="match status" value="1"/>
</dbReference>
<dbReference type="PANTHER" id="PTHR11133:SF22">
    <property type="entry name" value="ALPHA-AMINOADIPIC SEMIALDEHYDE SYNTHASE, MITOCHONDRIAL"/>
    <property type="match status" value="1"/>
</dbReference>
<dbReference type="InterPro" id="IPR051168">
    <property type="entry name" value="AASS"/>
</dbReference>
<dbReference type="Pfam" id="PF16653">
    <property type="entry name" value="Sacchrp_dh_C"/>
    <property type="match status" value="1"/>
</dbReference>
<keyword evidence="1" id="KW-0560">Oxidoreductase</keyword>
<dbReference type="AlphaFoldDB" id="A0A370HVP2"/>
<dbReference type="GO" id="GO:0016491">
    <property type="term" value="F:oxidoreductase activity"/>
    <property type="evidence" value="ECO:0007669"/>
    <property type="project" value="UniProtKB-KW"/>
</dbReference>
<dbReference type="Gene3D" id="3.40.50.720">
    <property type="entry name" value="NAD(P)-binding Rossmann-like Domain"/>
    <property type="match status" value="1"/>
</dbReference>
<protein>
    <submittedName>
        <fullName evidence="4">Saccharopine dehydrogenase-like NADP-dependent oxidoreductase</fullName>
    </submittedName>
</protein>
<dbReference type="InterPro" id="IPR005097">
    <property type="entry name" value="Sacchrp_dh_NADP-bd"/>
</dbReference>
<feature type="domain" description="Saccharopine dehydrogenase-like C-terminal" evidence="3">
    <location>
        <begin position="158"/>
        <end position="382"/>
    </location>
</feature>
<evidence type="ECO:0000313" key="5">
    <source>
        <dbReference type="Proteomes" id="UP000254925"/>
    </source>
</evidence>
<dbReference type="InterPro" id="IPR036291">
    <property type="entry name" value="NAD(P)-bd_dom_sf"/>
</dbReference>
<reference evidence="4 5" key="1">
    <citation type="submission" date="2018-07" db="EMBL/GenBank/DDBJ databases">
        <title>Genomic Encyclopedia of Type Strains, Phase IV (KMG-IV): sequencing the most valuable type-strain genomes for metagenomic binning, comparative biology and taxonomic classification.</title>
        <authorList>
            <person name="Goeker M."/>
        </authorList>
    </citation>
    <scope>NUCLEOTIDE SEQUENCE [LARGE SCALE GENOMIC DNA]</scope>
    <source>
        <strain evidence="4 5">DSM 14364</strain>
    </source>
</reference>
<accession>A0A370HVP2</accession>